<organism evidence="2 3">
    <name type="scientific">Mola mola</name>
    <name type="common">Ocean sunfish</name>
    <name type="synonym">Tetraodon mola</name>
    <dbReference type="NCBI Taxonomy" id="94237"/>
    <lineage>
        <taxon>Eukaryota</taxon>
        <taxon>Metazoa</taxon>
        <taxon>Chordata</taxon>
        <taxon>Craniata</taxon>
        <taxon>Vertebrata</taxon>
        <taxon>Euteleostomi</taxon>
        <taxon>Actinopterygii</taxon>
        <taxon>Neopterygii</taxon>
        <taxon>Teleostei</taxon>
        <taxon>Neoteleostei</taxon>
        <taxon>Acanthomorphata</taxon>
        <taxon>Eupercaria</taxon>
        <taxon>Tetraodontiformes</taxon>
        <taxon>Molidae</taxon>
        <taxon>Mola</taxon>
    </lineage>
</organism>
<feature type="region of interest" description="Disordered" evidence="1">
    <location>
        <begin position="1"/>
        <end position="125"/>
    </location>
</feature>
<name>A0A3Q3X5Q5_MOLML</name>
<reference evidence="2" key="1">
    <citation type="submission" date="2025-08" db="UniProtKB">
        <authorList>
            <consortium name="Ensembl"/>
        </authorList>
    </citation>
    <scope>IDENTIFICATION</scope>
</reference>
<dbReference type="Ensembl" id="ENSMMOT00000023885.1">
    <property type="protein sequence ID" value="ENSMMOP00000023495.1"/>
    <property type="gene ID" value="ENSMMOG00000017886.1"/>
</dbReference>
<accession>A0A3Q3X5Q5</accession>
<feature type="compositionally biased region" description="Basic and acidic residues" evidence="1">
    <location>
        <begin position="89"/>
        <end position="102"/>
    </location>
</feature>
<sequence length="125" mass="13896">MKSKKGAHLRKSLPTTPRSPSDGPPQKRGRPPGQKKTPVDREGEVPRKRGRPKGSRNKSKITAETLLDSTLPNHVKNKSSGSPLVYCEPMKEEPETHLTVEQKKHRNNTEEMNDQGGSEEVSNHA</sequence>
<feature type="compositionally biased region" description="Polar residues" evidence="1">
    <location>
        <begin position="67"/>
        <end position="82"/>
    </location>
</feature>
<proteinExistence type="predicted"/>
<evidence type="ECO:0000313" key="2">
    <source>
        <dbReference type="Ensembl" id="ENSMMOP00000023495.1"/>
    </source>
</evidence>
<dbReference type="AlphaFoldDB" id="A0A3Q3X5Q5"/>
<keyword evidence="3" id="KW-1185">Reference proteome</keyword>
<reference evidence="2" key="2">
    <citation type="submission" date="2025-09" db="UniProtKB">
        <authorList>
            <consortium name="Ensembl"/>
        </authorList>
    </citation>
    <scope>IDENTIFICATION</scope>
</reference>
<feature type="compositionally biased region" description="Basic residues" evidence="1">
    <location>
        <begin position="48"/>
        <end position="59"/>
    </location>
</feature>
<protein>
    <submittedName>
        <fullName evidence="2">Uncharacterized protein</fullName>
    </submittedName>
</protein>
<feature type="compositionally biased region" description="Basic and acidic residues" evidence="1">
    <location>
        <begin position="37"/>
        <end position="47"/>
    </location>
</feature>
<evidence type="ECO:0000256" key="1">
    <source>
        <dbReference type="SAM" id="MobiDB-lite"/>
    </source>
</evidence>
<dbReference type="Proteomes" id="UP000261620">
    <property type="component" value="Unplaced"/>
</dbReference>
<feature type="compositionally biased region" description="Basic residues" evidence="1">
    <location>
        <begin position="1"/>
        <end position="11"/>
    </location>
</feature>
<evidence type="ECO:0000313" key="3">
    <source>
        <dbReference type="Proteomes" id="UP000261620"/>
    </source>
</evidence>